<dbReference type="EMBL" id="CAJPIZ010003433">
    <property type="protein sequence ID" value="CAG2106349.1"/>
    <property type="molecule type" value="Genomic_DNA"/>
</dbReference>
<proteinExistence type="inferred from homology"/>
<feature type="domain" description="Glucose-methanol-choline oxidoreductase C-terminal" evidence="8">
    <location>
        <begin position="404"/>
        <end position="547"/>
    </location>
</feature>
<dbReference type="Pfam" id="PF05199">
    <property type="entry name" value="GMC_oxred_C"/>
    <property type="match status" value="1"/>
</dbReference>
<evidence type="ECO:0000256" key="2">
    <source>
        <dbReference type="ARBA" id="ARBA00010790"/>
    </source>
</evidence>
<name>A0A7R9PZD2_9ACAR</name>
<comment type="similarity">
    <text evidence="2">Belongs to the GMC oxidoreductase family.</text>
</comment>
<evidence type="ECO:0000259" key="7">
    <source>
        <dbReference type="Pfam" id="PF00732"/>
    </source>
</evidence>
<evidence type="ECO:0000259" key="8">
    <source>
        <dbReference type="Pfam" id="PF05199"/>
    </source>
</evidence>
<dbReference type="InterPro" id="IPR007867">
    <property type="entry name" value="GMC_OxRtase_C"/>
</dbReference>
<dbReference type="Gene3D" id="4.10.450.10">
    <property type="entry name" value="Glucose Oxidase, domain 2"/>
    <property type="match status" value="1"/>
</dbReference>
<dbReference type="InterPro" id="IPR000172">
    <property type="entry name" value="GMC_OxRdtase_N"/>
</dbReference>
<dbReference type="Proteomes" id="UP000759131">
    <property type="component" value="Unassembled WGS sequence"/>
</dbReference>
<protein>
    <submittedName>
        <fullName evidence="9">Uncharacterized protein</fullName>
    </submittedName>
</protein>
<dbReference type="PANTHER" id="PTHR11552:SF147">
    <property type="entry name" value="CHOLINE DEHYDROGENASE, MITOCHONDRIAL"/>
    <property type="match status" value="1"/>
</dbReference>
<dbReference type="Pfam" id="PF00732">
    <property type="entry name" value="GMC_oxred_N"/>
    <property type="match status" value="2"/>
</dbReference>
<dbReference type="PANTHER" id="PTHR11552">
    <property type="entry name" value="GLUCOSE-METHANOL-CHOLINE GMC OXIDOREDUCTASE"/>
    <property type="match status" value="1"/>
</dbReference>
<comment type="cofactor">
    <cofactor evidence="1 6">
        <name>FAD</name>
        <dbReference type="ChEBI" id="CHEBI:57692"/>
    </cofactor>
</comment>
<accession>A0A7R9PZD2</accession>
<evidence type="ECO:0000313" key="9">
    <source>
        <dbReference type="EMBL" id="CAD7625919.1"/>
    </source>
</evidence>
<dbReference type="SUPFAM" id="SSF51905">
    <property type="entry name" value="FAD/NAD(P)-binding domain"/>
    <property type="match status" value="1"/>
</dbReference>
<dbReference type="SUPFAM" id="SSF54373">
    <property type="entry name" value="FAD-linked reductases, C-terminal domain"/>
    <property type="match status" value="1"/>
</dbReference>
<evidence type="ECO:0000256" key="1">
    <source>
        <dbReference type="ARBA" id="ARBA00001974"/>
    </source>
</evidence>
<feature type="domain" description="Glucose-methanol-choline oxidoreductase N-terminal" evidence="7">
    <location>
        <begin position="227"/>
        <end position="295"/>
    </location>
</feature>
<evidence type="ECO:0000256" key="6">
    <source>
        <dbReference type="PIRSR" id="PIRSR000137-2"/>
    </source>
</evidence>
<dbReference type="InterPro" id="IPR012132">
    <property type="entry name" value="GMC_OxRdtase"/>
</dbReference>
<evidence type="ECO:0000256" key="5">
    <source>
        <dbReference type="ARBA" id="ARBA00023002"/>
    </source>
</evidence>
<dbReference type="Gene3D" id="3.50.50.60">
    <property type="entry name" value="FAD/NAD(P)-binding domain"/>
    <property type="match status" value="2"/>
</dbReference>
<dbReference type="InterPro" id="IPR027424">
    <property type="entry name" value="Glucose_Oxidase_domain_2"/>
</dbReference>
<dbReference type="EMBL" id="OC858008">
    <property type="protein sequence ID" value="CAD7625919.1"/>
    <property type="molecule type" value="Genomic_DNA"/>
</dbReference>
<keyword evidence="10" id="KW-1185">Reference proteome</keyword>
<dbReference type="InterPro" id="IPR036188">
    <property type="entry name" value="FAD/NAD-bd_sf"/>
</dbReference>
<keyword evidence="3" id="KW-0285">Flavoprotein</keyword>
<gene>
    <name evidence="9" type="ORF">OSB1V03_LOCUS6352</name>
</gene>
<keyword evidence="5" id="KW-0560">Oxidoreductase</keyword>
<sequence>MTISKMWTKHLNSGSRKTWQTSYDYIVVGAGGAGAVVAARLSENPNINVLLLEAGGPETVITDIPANYFSITGNLEFDWNYPLVDQPNIARAYTQPIHMSVGKVLGGSSTLSGMVYNRGNRNHFDEWATKYGCFGWNYDNILQYFLRAENNTDSAYLAKNSRFHSSSGAMTVSSDWSHLNALPIFKAFLDTAVMAGYPTVDVNGPTQLGCCNKVVWARHRSFYNNSGLNARGIVFTRNGIQYTVNANREVILSAGAIGSAKLLMLSGIGHKDHLNSLNIPVVSDLPVGDNFHDHTSVVLYYDILNQSQSYEFVELTVQNLYEYYVNNAGALTMFPNAATYQVTPVNNQPDWPDIMTEMTRSNNMWYTLPDIVRQYGSHVKEWEEFWKPYVGRRLLLMYNQMVRPRARGTVRLASSDPNALPIVDPNYLGDSYDMDSTVNGIRNMITRISTVGPFAAQTRRITTTVPGCVKCAGDDTCDSYLRCLVRQTAQAVYRHVGSCRCGSANDSKAVVDERLRVINVRGLRVVDASIMPQVVNANHLPATVMVAEYGSQMIRDDQM</sequence>
<dbReference type="GO" id="GO:0016614">
    <property type="term" value="F:oxidoreductase activity, acting on CH-OH group of donors"/>
    <property type="evidence" value="ECO:0007669"/>
    <property type="project" value="InterPro"/>
</dbReference>
<dbReference type="PIRSF" id="PIRSF000137">
    <property type="entry name" value="Alcohol_oxidase"/>
    <property type="match status" value="1"/>
</dbReference>
<dbReference type="Gene3D" id="3.30.560.10">
    <property type="entry name" value="Glucose Oxidase, domain 3"/>
    <property type="match status" value="2"/>
</dbReference>
<dbReference type="OrthoDB" id="269227at2759"/>
<evidence type="ECO:0000256" key="3">
    <source>
        <dbReference type="ARBA" id="ARBA00022630"/>
    </source>
</evidence>
<organism evidence="9">
    <name type="scientific">Medioppia subpectinata</name>
    <dbReference type="NCBI Taxonomy" id="1979941"/>
    <lineage>
        <taxon>Eukaryota</taxon>
        <taxon>Metazoa</taxon>
        <taxon>Ecdysozoa</taxon>
        <taxon>Arthropoda</taxon>
        <taxon>Chelicerata</taxon>
        <taxon>Arachnida</taxon>
        <taxon>Acari</taxon>
        <taxon>Acariformes</taxon>
        <taxon>Sarcoptiformes</taxon>
        <taxon>Oribatida</taxon>
        <taxon>Brachypylina</taxon>
        <taxon>Oppioidea</taxon>
        <taxon>Oppiidae</taxon>
        <taxon>Medioppia</taxon>
    </lineage>
</organism>
<dbReference type="GO" id="GO:0050660">
    <property type="term" value="F:flavin adenine dinucleotide binding"/>
    <property type="evidence" value="ECO:0007669"/>
    <property type="project" value="InterPro"/>
</dbReference>
<evidence type="ECO:0000313" key="10">
    <source>
        <dbReference type="Proteomes" id="UP000759131"/>
    </source>
</evidence>
<evidence type="ECO:0000256" key="4">
    <source>
        <dbReference type="ARBA" id="ARBA00022827"/>
    </source>
</evidence>
<reference evidence="9" key="1">
    <citation type="submission" date="2020-11" db="EMBL/GenBank/DDBJ databases">
        <authorList>
            <person name="Tran Van P."/>
        </authorList>
    </citation>
    <scope>NUCLEOTIDE SEQUENCE</scope>
</reference>
<feature type="domain" description="Glucose-methanol-choline oxidoreductase N-terminal" evidence="7">
    <location>
        <begin position="23"/>
        <end position="216"/>
    </location>
</feature>
<dbReference type="AlphaFoldDB" id="A0A7R9PZD2"/>
<feature type="binding site" evidence="6">
    <location>
        <position position="104"/>
    </location>
    <ligand>
        <name>FAD</name>
        <dbReference type="ChEBI" id="CHEBI:57692"/>
    </ligand>
</feature>
<keyword evidence="4 6" id="KW-0274">FAD</keyword>